<dbReference type="InParanoid" id="D7FM23"/>
<organism evidence="2 3">
    <name type="scientific">Ectocarpus siliculosus</name>
    <name type="common">Brown alga</name>
    <name type="synonym">Conferva siliculosa</name>
    <dbReference type="NCBI Taxonomy" id="2880"/>
    <lineage>
        <taxon>Eukaryota</taxon>
        <taxon>Sar</taxon>
        <taxon>Stramenopiles</taxon>
        <taxon>Ochrophyta</taxon>
        <taxon>PX clade</taxon>
        <taxon>Phaeophyceae</taxon>
        <taxon>Ectocarpales</taxon>
        <taxon>Ectocarpaceae</taxon>
        <taxon>Ectocarpus</taxon>
    </lineage>
</organism>
<evidence type="ECO:0000313" key="3">
    <source>
        <dbReference type="Proteomes" id="UP000002630"/>
    </source>
</evidence>
<accession>D7FM23</accession>
<dbReference type="Proteomes" id="UP000002630">
    <property type="component" value="Linkage Group LG02"/>
</dbReference>
<name>D7FM23_ECTSI</name>
<dbReference type="EMBL" id="FN649727">
    <property type="protein sequence ID" value="CBJ29848.1"/>
    <property type="molecule type" value="Genomic_DNA"/>
</dbReference>
<gene>
    <name evidence="2" type="ORF">Esi_0163_0023</name>
</gene>
<dbReference type="AlphaFoldDB" id="D7FM23"/>
<sequence length="279" mass="29607">MSSTLLPSAEWISASSRRRAATALAQDRNNGSGGCCPPGAGHPTGIPPQPGSNDDDAHREERFVGHRGSGGLVHGRAVFCLPPGVEWFQGHFAYAARGGCTASLGVLGTELPVDPCMQCCHGGFSRYKLVFIHHEVKCGKRSDATLAFDGYMSGKESALVVERYGGNMMTLNAEPSAVMGGGDGPVPPESELSFTTHVMKADDDARTLLGRYFQSIVRASSDPSPQAYSRYCRVTSSRVSKELQDCIVCIGAMDVPLSLLQELAAPLPDSRTQSMGEGL</sequence>
<feature type="region of interest" description="Disordered" evidence="1">
    <location>
        <begin position="23"/>
        <end position="58"/>
    </location>
</feature>
<evidence type="ECO:0000313" key="2">
    <source>
        <dbReference type="EMBL" id="CBJ29848.1"/>
    </source>
</evidence>
<keyword evidence="3" id="KW-1185">Reference proteome</keyword>
<evidence type="ECO:0000256" key="1">
    <source>
        <dbReference type="SAM" id="MobiDB-lite"/>
    </source>
</evidence>
<reference evidence="2 3" key="1">
    <citation type="journal article" date="2010" name="Nature">
        <title>The Ectocarpus genome and the independent evolution of multicellularity in brown algae.</title>
        <authorList>
            <person name="Cock J.M."/>
            <person name="Sterck L."/>
            <person name="Rouze P."/>
            <person name="Scornet D."/>
            <person name="Allen A.E."/>
            <person name="Amoutzias G."/>
            <person name="Anthouard V."/>
            <person name="Artiguenave F."/>
            <person name="Aury J.M."/>
            <person name="Badger J.H."/>
            <person name="Beszteri B."/>
            <person name="Billiau K."/>
            <person name="Bonnet E."/>
            <person name="Bothwell J.H."/>
            <person name="Bowler C."/>
            <person name="Boyen C."/>
            <person name="Brownlee C."/>
            <person name="Carrano C.J."/>
            <person name="Charrier B."/>
            <person name="Cho G.Y."/>
            <person name="Coelho S.M."/>
            <person name="Collen J."/>
            <person name="Corre E."/>
            <person name="Da Silva C."/>
            <person name="Delage L."/>
            <person name="Delaroque N."/>
            <person name="Dittami S.M."/>
            <person name="Doulbeau S."/>
            <person name="Elias M."/>
            <person name="Farnham G."/>
            <person name="Gachon C.M."/>
            <person name="Gschloessl B."/>
            <person name="Heesch S."/>
            <person name="Jabbari K."/>
            <person name="Jubin C."/>
            <person name="Kawai H."/>
            <person name="Kimura K."/>
            <person name="Kloareg B."/>
            <person name="Kupper F.C."/>
            <person name="Lang D."/>
            <person name="Le Bail A."/>
            <person name="Leblanc C."/>
            <person name="Lerouge P."/>
            <person name="Lohr M."/>
            <person name="Lopez P.J."/>
            <person name="Martens C."/>
            <person name="Maumus F."/>
            <person name="Michel G."/>
            <person name="Miranda-Saavedra D."/>
            <person name="Morales J."/>
            <person name="Moreau H."/>
            <person name="Motomura T."/>
            <person name="Nagasato C."/>
            <person name="Napoli C.A."/>
            <person name="Nelson D.R."/>
            <person name="Nyvall-Collen P."/>
            <person name="Peters A.F."/>
            <person name="Pommier C."/>
            <person name="Potin P."/>
            <person name="Poulain J."/>
            <person name="Quesneville H."/>
            <person name="Read B."/>
            <person name="Rensing S.A."/>
            <person name="Ritter A."/>
            <person name="Rousvoal S."/>
            <person name="Samanta M."/>
            <person name="Samson G."/>
            <person name="Schroeder D.C."/>
            <person name="Segurens B."/>
            <person name="Strittmatter M."/>
            <person name="Tonon T."/>
            <person name="Tregear J.W."/>
            <person name="Valentin K."/>
            <person name="von Dassow P."/>
            <person name="Yamagishi T."/>
            <person name="Van de Peer Y."/>
            <person name="Wincker P."/>
        </authorList>
    </citation>
    <scope>NUCLEOTIDE SEQUENCE [LARGE SCALE GENOMIC DNA]</scope>
    <source>
        <strain evidence="3">Ec32 / CCAP1310/4</strain>
    </source>
</reference>
<proteinExistence type="predicted"/>
<protein>
    <submittedName>
        <fullName evidence="2">Uncharacterized protein</fullName>
    </submittedName>
</protein>
<dbReference type="EMBL" id="FN648164">
    <property type="protein sequence ID" value="CBJ29848.1"/>
    <property type="molecule type" value="Genomic_DNA"/>
</dbReference>
<dbReference type="OrthoDB" id="1898337at2759"/>